<gene>
    <name evidence="1" type="ORF">BZB76_5138</name>
</gene>
<accession>A0A495QFX1</accession>
<evidence type="ECO:0000313" key="2">
    <source>
        <dbReference type="Proteomes" id="UP000274601"/>
    </source>
</evidence>
<sequence length="149" mass="16154">MSHEQWPGVDEAVAALREAFGTAYVEHTGGGCFSIYVPIEGMGVLSVGDMHGPLGDSNHGWGVELIDPDGDYAGPVCNVPDRSVPKLIEALRAFLRDGTRTGLTHHDLVCMRRDQHHADTGHFVNPAHAGDPECIECQEIHQGFQADEQ</sequence>
<organism evidence="1 2">
    <name type="scientific">Actinomadura pelletieri DSM 43383</name>
    <dbReference type="NCBI Taxonomy" id="1120940"/>
    <lineage>
        <taxon>Bacteria</taxon>
        <taxon>Bacillati</taxon>
        <taxon>Actinomycetota</taxon>
        <taxon>Actinomycetes</taxon>
        <taxon>Streptosporangiales</taxon>
        <taxon>Thermomonosporaceae</taxon>
        <taxon>Actinomadura</taxon>
    </lineage>
</organism>
<name>A0A495QFX1_9ACTN</name>
<dbReference type="OrthoDB" id="3469333at2"/>
<reference evidence="1 2" key="1">
    <citation type="submission" date="2018-10" db="EMBL/GenBank/DDBJ databases">
        <title>Genomic Encyclopedia of Archaeal and Bacterial Type Strains, Phase II (KMG-II): from individual species to whole genera.</title>
        <authorList>
            <person name="Goeker M."/>
        </authorList>
    </citation>
    <scope>NUCLEOTIDE SEQUENCE [LARGE SCALE GENOMIC DNA]</scope>
    <source>
        <strain evidence="1 2">DSM 43383</strain>
    </source>
</reference>
<dbReference type="EMBL" id="RBWU01000006">
    <property type="protein sequence ID" value="RKS70663.1"/>
    <property type="molecule type" value="Genomic_DNA"/>
</dbReference>
<evidence type="ECO:0000313" key="1">
    <source>
        <dbReference type="EMBL" id="RKS70663.1"/>
    </source>
</evidence>
<keyword evidence="2" id="KW-1185">Reference proteome</keyword>
<dbReference type="Proteomes" id="UP000274601">
    <property type="component" value="Unassembled WGS sequence"/>
</dbReference>
<proteinExistence type="predicted"/>
<dbReference type="AlphaFoldDB" id="A0A495QFX1"/>
<dbReference type="RefSeq" id="WP_147449531.1">
    <property type="nucleotide sequence ID" value="NZ_RBWU01000006.1"/>
</dbReference>
<protein>
    <submittedName>
        <fullName evidence="1">Uncharacterized protein</fullName>
    </submittedName>
</protein>
<comment type="caution">
    <text evidence="1">The sequence shown here is derived from an EMBL/GenBank/DDBJ whole genome shotgun (WGS) entry which is preliminary data.</text>
</comment>